<keyword evidence="10" id="KW-1185">Reference proteome</keyword>
<dbReference type="InterPro" id="IPR012394">
    <property type="entry name" value="Aldehyde_DH_NAD(P)"/>
</dbReference>
<dbReference type="PROSITE" id="PS00687">
    <property type="entry name" value="ALDEHYDE_DEHYDR_GLU"/>
    <property type="match status" value="1"/>
</dbReference>
<evidence type="ECO:0000256" key="4">
    <source>
        <dbReference type="PIRNR" id="PIRNR036492"/>
    </source>
</evidence>
<evidence type="ECO:0000256" key="3">
    <source>
        <dbReference type="ARBA" id="ARBA00023027"/>
    </source>
</evidence>
<dbReference type="FunFam" id="3.40.309.10:FF:000003">
    <property type="entry name" value="Aldehyde dehydrogenase"/>
    <property type="match status" value="1"/>
</dbReference>
<name>A0A064CHM6_9MYCO</name>
<dbReference type="FunFam" id="3.40.605.10:FF:000004">
    <property type="entry name" value="Aldehyde dehydrogenase"/>
    <property type="match status" value="1"/>
</dbReference>
<dbReference type="OrthoDB" id="6882680at2"/>
<evidence type="ECO:0000313" key="9">
    <source>
        <dbReference type="EMBL" id="KDE98267.1"/>
    </source>
</evidence>
<dbReference type="Gene3D" id="3.40.309.10">
    <property type="entry name" value="Aldehyde Dehydrogenase, Chain A, domain 2"/>
    <property type="match status" value="1"/>
</dbReference>
<organism evidence="9 10">
    <name type="scientific">Mycolicibacterium aromaticivorans JS19b1 = JCM 16368</name>
    <dbReference type="NCBI Taxonomy" id="1440774"/>
    <lineage>
        <taxon>Bacteria</taxon>
        <taxon>Bacillati</taxon>
        <taxon>Actinomycetota</taxon>
        <taxon>Actinomycetes</taxon>
        <taxon>Mycobacteriales</taxon>
        <taxon>Mycobacteriaceae</taxon>
        <taxon>Mycolicibacterium</taxon>
    </lineage>
</organism>
<dbReference type="Gene3D" id="3.40.605.10">
    <property type="entry name" value="Aldehyde Dehydrogenase, Chain A, domain 1"/>
    <property type="match status" value="1"/>
</dbReference>
<dbReference type="SUPFAM" id="SSF53720">
    <property type="entry name" value="ALDH-like"/>
    <property type="match status" value="1"/>
</dbReference>
<dbReference type="InterPro" id="IPR016162">
    <property type="entry name" value="Ald_DH_N"/>
</dbReference>
<dbReference type="GO" id="GO:0005737">
    <property type="term" value="C:cytoplasm"/>
    <property type="evidence" value="ECO:0007669"/>
    <property type="project" value="TreeGrafter"/>
</dbReference>
<accession>A0A064CHM6</accession>
<dbReference type="InterPro" id="IPR016161">
    <property type="entry name" value="Ald_DH/histidinol_DH"/>
</dbReference>
<dbReference type="Proteomes" id="UP000022835">
    <property type="component" value="Unassembled WGS sequence"/>
</dbReference>
<dbReference type="PANTHER" id="PTHR43570:SF16">
    <property type="entry name" value="ALDEHYDE DEHYDROGENASE TYPE III, ISOFORM Q"/>
    <property type="match status" value="1"/>
</dbReference>
<evidence type="ECO:0000256" key="7">
    <source>
        <dbReference type="RuleBase" id="RU003345"/>
    </source>
</evidence>
<evidence type="ECO:0000259" key="8">
    <source>
        <dbReference type="Pfam" id="PF00171"/>
    </source>
</evidence>
<dbReference type="EMBL" id="JALN02000001">
    <property type="protein sequence ID" value="KDE98267.1"/>
    <property type="molecule type" value="Genomic_DNA"/>
</dbReference>
<dbReference type="AlphaFoldDB" id="A0A064CHM6"/>
<dbReference type="InterPro" id="IPR029510">
    <property type="entry name" value="Ald_DH_CS_GLU"/>
</dbReference>
<evidence type="ECO:0000256" key="2">
    <source>
        <dbReference type="ARBA" id="ARBA00023002"/>
    </source>
</evidence>
<comment type="similarity">
    <text evidence="1 4 7">Belongs to the aldehyde dehydrogenase family.</text>
</comment>
<keyword evidence="2 4" id="KW-0560">Oxidoreductase</keyword>
<protein>
    <recommendedName>
        <fullName evidence="4">Aldehyde dehydrogenase</fullName>
    </recommendedName>
</protein>
<dbReference type="PIRSF" id="PIRSF036492">
    <property type="entry name" value="ALDH"/>
    <property type="match status" value="1"/>
</dbReference>
<reference evidence="9" key="1">
    <citation type="submission" date="2014-05" db="EMBL/GenBank/DDBJ databases">
        <title>Genome sequence of Mycobacterium aromaticivorans strain JS19b1T (= DSM 45407T).</title>
        <authorList>
            <person name="Kwak Y."/>
            <person name="Park G.-S."/>
            <person name="Li Q.X."/>
            <person name="Lee S.-E."/>
            <person name="Shin J.-H."/>
        </authorList>
    </citation>
    <scope>NUCLEOTIDE SEQUENCE [LARGE SCALE GENOMIC DNA]</scope>
    <source>
        <strain evidence="9">JS19b1</strain>
    </source>
</reference>
<dbReference type="PANTHER" id="PTHR43570">
    <property type="entry name" value="ALDEHYDE DEHYDROGENASE"/>
    <property type="match status" value="1"/>
</dbReference>
<dbReference type="eggNOG" id="COG1012">
    <property type="taxonomic scope" value="Bacteria"/>
</dbReference>
<feature type="domain" description="Aldehyde dehydrogenase" evidence="8">
    <location>
        <begin position="19"/>
        <end position="430"/>
    </location>
</feature>
<evidence type="ECO:0000313" key="10">
    <source>
        <dbReference type="Proteomes" id="UP000022835"/>
    </source>
</evidence>
<dbReference type="GO" id="GO:0004029">
    <property type="term" value="F:aldehyde dehydrogenase (NAD+) activity"/>
    <property type="evidence" value="ECO:0007669"/>
    <property type="project" value="TreeGrafter"/>
</dbReference>
<gene>
    <name evidence="9" type="ORF">Y900_004745</name>
</gene>
<evidence type="ECO:0000256" key="1">
    <source>
        <dbReference type="ARBA" id="ARBA00009986"/>
    </source>
</evidence>
<evidence type="ECO:0000256" key="5">
    <source>
        <dbReference type="PIRSR" id="PIRSR036492-1"/>
    </source>
</evidence>
<keyword evidence="3" id="KW-0520">NAD</keyword>
<dbReference type="STRING" id="1440774.Y900_004745"/>
<feature type="active site" evidence="5 6">
    <location>
        <position position="217"/>
    </location>
</feature>
<dbReference type="CDD" id="cd07087">
    <property type="entry name" value="ALDH_F3-13-14_CALDH-like"/>
    <property type="match status" value="1"/>
</dbReference>
<dbReference type="InterPro" id="IPR016163">
    <property type="entry name" value="Ald_DH_C"/>
</dbReference>
<evidence type="ECO:0000256" key="6">
    <source>
        <dbReference type="PROSITE-ProRule" id="PRU10007"/>
    </source>
</evidence>
<dbReference type="GO" id="GO:0006081">
    <property type="term" value="P:aldehyde metabolic process"/>
    <property type="evidence" value="ECO:0007669"/>
    <property type="project" value="InterPro"/>
</dbReference>
<sequence>MTIHHVQPRATDPVLTDIRRIFATGRTRSLDWRLTQLQGIERLCDEQESEIAEALAADLGRTPVEAWLGDVASTKAEAAFARKHLRKWVARRRVSLPMAQLPGRGWIQYDPLGVVLVIGPWNYPFYLLMAPVVAAVAAGNGVVIKPSELAPATSALVARLVPHYLDPEPIRVVEGDAQTTQDLLASGFDHAFFTGGTEIGRKIMAAAASTLTPVTLELGGKSPAIVTADADVDVTARRLAYTKLINSGQTCIAPDYVLADASVVDELVTKIVANIAEIRNAPSLPIVNERQFDRLTTLIVTTSGTVAAGGGSDRAGLRIEPTVIVDPSPDDPVMADEIFGPILPVMRVETVDAAVEFVNSRPKPLALYVFTKDLAAARDIIDRAPSGGAVVNHAMMHCLVPQLPFGGVGASGMGAYHGKWGFEALSHRRAVLAKPSRPDPSIVYPPYSSRALKIMRKMF</sequence>
<dbReference type="Pfam" id="PF00171">
    <property type="entry name" value="Aldedh"/>
    <property type="match status" value="1"/>
</dbReference>
<dbReference type="InterPro" id="IPR015590">
    <property type="entry name" value="Aldehyde_DH_dom"/>
</dbReference>
<dbReference type="InterPro" id="IPR016160">
    <property type="entry name" value="Ald_DH_CS_CYS"/>
</dbReference>
<feature type="active site" evidence="5">
    <location>
        <position position="251"/>
    </location>
</feature>
<dbReference type="PROSITE" id="PS00070">
    <property type="entry name" value="ALDEHYDE_DEHYDR_CYS"/>
    <property type="match status" value="1"/>
</dbReference>
<proteinExistence type="inferred from homology"/>
<comment type="caution">
    <text evidence="9">The sequence shown here is derived from an EMBL/GenBank/DDBJ whole genome shotgun (WGS) entry which is preliminary data.</text>
</comment>